<accession>A0A0D9ZTL2</accession>
<dbReference type="HOGENOM" id="CLU_1952086_0_0_1"/>
<protein>
    <submittedName>
        <fullName evidence="2">Uncharacterized protein</fullName>
    </submittedName>
</protein>
<organism evidence="2">
    <name type="scientific">Oryza glumipatula</name>
    <dbReference type="NCBI Taxonomy" id="40148"/>
    <lineage>
        <taxon>Eukaryota</taxon>
        <taxon>Viridiplantae</taxon>
        <taxon>Streptophyta</taxon>
        <taxon>Embryophyta</taxon>
        <taxon>Tracheophyta</taxon>
        <taxon>Spermatophyta</taxon>
        <taxon>Magnoliopsida</taxon>
        <taxon>Liliopsida</taxon>
        <taxon>Poales</taxon>
        <taxon>Poaceae</taxon>
        <taxon>BOP clade</taxon>
        <taxon>Oryzoideae</taxon>
        <taxon>Oryzeae</taxon>
        <taxon>Oryzinae</taxon>
        <taxon>Oryza</taxon>
    </lineage>
</organism>
<feature type="compositionally biased region" description="Polar residues" evidence="1">
    <location>
        <begin position="1"/>
        <end position="10"/>
    </location>
</feature>
<evidence type="ECO:0000313" key="2">
    <source>
        <dbReference type="EnsemblPlants" id="OGLUM05G01630.1"/>
    </source>
</evidence>
<dbReference type="Gramene" id="OGLUM05G01630.1">
    <property type="protein sequence ID" value="OGLUM05G01630.1"/>
    <property type="gene ID" value="OGLUM05G01630"/>
</dbReference>
<dbReference type="Proteomes" id="UP000026961">
    <property type="component" value="Chromosome 5"/>
</dbReference>
<keyword evidence="3" id="KW-1185">Reference proteome</keyword>
<proteinExistence type="predicted"/>
<reference evidence="2" key="1">
    <citation type="submission" date="2015-04" db="UniProtKB">
        <authorList>
            <consortium name="EnsemblPlants"/>
        </authorList>
    </citation>
    <scope>IDENTIFICATION</scope>
</reference>
<evidence type="ECO:0000313" key="3">
    <source>
        <dbReference type="Proteomes" id="UP000026961"/>
    </source>
</evidence>
<dbReference type="EnsemblPlants" id="OGLUM05G01630.1">
    <property type="protein sequence ID" value="OGLUM05G01630.1"/>
    <property type="gene ID" value="OGLUM05G01630"/>
</dbReference>
<reference evidence="2" key="2">
    <citation type="submission" date="2018-05" db="EMBL/GenBank/DDBJ databases">
        <title>OgluRS3 (Oryza glumaepatula Reference Sequence Version 3).</title>
        <authorList>
            <person name="Zhang J."/>
            <person name="Kudrna D."/>
            <person name="Lee S."/>
            <person name="Talag J."/>
            <person name="Welchert J."/>
            <person name="Wing R.A."/>
        </authorList>
    </citation>
    <scope>NUCLEOTIDE SEQUENCE [LARGE SCALE GENOMIC DNA]</scope>
</reference>
<dbReference type="AlphaFoldDB" id="A0A0D9ZTL2"/>
<sequence>MSGMGQSTHAPTGPTLQRLHEAGRGGDVGDEDRHPPSHVAAEPGEEYGVEEDMDDVRRLDGADQDLLLCVEDDMVATTTAGDGAWADDLEERVANLGEPGQFGLIKLHSNEIELKMVKMKKWL</sequence>
<feature type="region of interest" description="Disordered" evidence="1">
    <location>
        <begin position="1"/>
        <end position="50"/>
    </location>
</feature>
<name>A0A0D9ZTL2_9ORYZ</name>
<evidence type="ECO:0000256" key="1">
    <source>
        <dbReference type="SAM" id="MobiDB-lite"/>
    </source>
</evidence>